<dbReference type="Proteomes" id="UP000811255">
    <property type="component" value="Unassembled WGS sequence"/>
</dbReference>
<dbReference type="PROSITE" id="PS50206">
    <property type="entry name" value="RHODANESE_3"/>
    <property type="match status" value="1"/>
</dbReference>
<dbReference type="EMBL" id="JAHFVK010000002">
    <property type="protein sequence ID" value="MBT2135714.1"/>
    <property type="molecule type" value="Genomic_DNA"/>
</dbReference>
<feature type="signal peptide" evidence="1">
    <location>
        <begin position="1"/>
        <end position="24"/>
    </location>
</feature>
<dbReference type="SUPFAM" id="SSF52821">
    <property type="entry name" value="Rhodanese/Cell cycle control phosphatase"/>
    <property type="match status" value="1"/>
</dbReference>
<comment type="caution">
    <text evidence="3">The sequence shown here is derived from an EMBL/GenBank/DDBJ whole genome shotgun (WGS) entry which is preliminary data.</text>
</comment>
<dbReference type="InterPro" id="IPR036873">
    <property type="entry name" value="Rhodanese-like_dom_sf"/>
</dbReference>
<feature type="domain" description="Rhodanese" evidence="2">
    <location>
        <begin position="65"/>
        <end position="118"/>
    </location>
</feature>
<dbReference type="SMART" id="SM00450">
    <property type="entry name" value="RHOD"/>
    <property type="match status" value="1"/>
</dbReference>
<dbReference type="RefSeq" id="WP_214537393.1">
    <property type="nucleotide sequence ID" value="NZ_JAHFVK010000002.1"/>
</dbReference>
<dbReference type="CDD" id="cd00158">
    <property type="entry name" value="RHOD"/>
    <property type="match status" value="1"/>
</dbReference>
<feature type="chain" id="PRO_5046937473" evidence="1">
    <location>
        <begin position="25"/>
        <end position="174"/>
    </location>
</feature>
<reference evidence="3 4" key="1">
    <citation type="submission" date="2021-05" db="EMBL/GenBank/DDBJ databases">
        <title>Croceibacterium sp. LX-88 genome sequence.</title>
        <authorList>
            <person name="Luo X."/>
        </authorList>
    </citation>
    <scope>NUCLEOTIDE SEQUENCE [LARGE SCALE GENOMIC DNA]</scope>
    <source>
        <strain evidence="3 4">LX-88</strain>
    </source>
</reference>
<evidence type="ECO:0000256" key="1">
    <source>
        <dbReference type="SAM" id="SignalP"/>
    </source>
</evidence>
<name>A0ABS5WB78_9SPHN</name>
<evidence type="ECO:0000313" key="4">
    <source>
        <dbReference type="Proteomes" id="UP000811255"/>
    </source>
</evidence>
<evidence type="ECO:0000313" key="3">
    <source>
        <dbReference type="EMBL" id="MBT2135714.1"/>
    </source>
</evidence>
<sequence length="174" mass="18691">MRPIRSIVVASALAASLLALPLHAQAPIPANPQVDYEGFVELAGRLGAYREGRRIGWEEFARGARDGGAILLDARSESAFAAGHLAGAINLPLPDFTAERLAQVLGPDADRPVYIYCNNNFADDRPPVAVKKVELALNIPTFINLVGYGYENVWELADVIRTDGPGVSWVSNAP</sequence>
<keyword evidence="4" id="KW-1185">Reference proteome</keyword>
<organism evidence="3 4">
    <name type="scientific">Croceibacterium selenioxidans</name>
    <dbReference type="NCBI Taxonomy" id="2838833"/>
    <lineage>
        <taxon>Bacteria</taxon>
        <taxon>Pseudomonadati</taxon>
        <taxon>Pseudomonadota</taxon>
        <taxon>Alphaproteobacteria</taxon>
        <taxon>Sphingomonadales</taxon>
        <taxon>Erythrobacteraceae</taxon>
        <taxon>Croceibacterium</taxon>
    </lineage>
</organism>
<dbReference type="InterPro" id="IPR001763">
    <property type="entry name" value="Rhodanese-like_dom"/>
</dbReference>
<accession>A0ABS5WB78</accession>
<evidence type="ECO:0000259" key="2">
    <source>
        <dbReference type="PROSITE" id="PS50206"/>
    </source>
</evidence>
<dbReference type="Pfam" id="PF00581">
    <property type="entry name" value="Rhodanese"/>
    <property type="match status" value="1"/>
</dbReference>
<gene>
    <name evidence="3" type="ORF">KK137_15345</name>
</gene>
<proteinExistence type="predicted"/>
<dbReference type="Gene3D" id="3.40.250.10">
    <property type="entry name" value="Rhodanese-like domain"/>
    <property type="match status" value="1"/>
</dbReference>
<keyword evidence="1" id="KW-0732">Signal</keyword>
<protein>
    <submittedName>
        <fullName evidence="3">Rhodanese-like domain-containing protein</fullName>
    </submittedName>
</protein>